<comment type="similarity">
    <text evidence="1">Belongs to the proteasome subunit S14 family.</text>
</comment>
<dbReference type="PROSITE" id="PS50250">
    <property type="entry name" value="PCI"/>
    <property type="match status" value="1"/>
</dbReference>
<dbReference type="InterPro" id="IPR006746">
    <property type="entry name" value="26S_Psome_Rpn12"/>
</dbReference>
<dbReference type="Pfam" id="PF10075">
    <property type="entry name" value="CSN8_PSD8_EIF3K"/>
    <property type="match status" value="1"/>
</dbReference>
<dbReference type="AlphaFoldDB" id="A0A0H5C9F9"/>
<name>A0A0H5C9F9_CYBJN</name>
<evidence type="ECO:0000313" key="5">
    <source>
        <dbReference type="Proteomes" id="UP000038830"/>
    </source>
</evidence>
<sequence>MSLEHLTHKLKESFDSHEYQQAVKLLPKIQVLLLENSLLIPNFSKLEDSQYLSDLLISRSILEIGALSAINCDELDKFEHLVLQLWSFYFNQVNHHQLSKSGKKNKILALYLLRLLSKGDVVKFHSELEFLQGHIKNIDSDLYLNYPIKIENWVLEGYYDKAIESIKNTGSEEKQKLKEFNVFNNTLLETIRFEISRSMEKSYTSLPLSNAKYLLFLNSEKEVESWASEQGWDVERGVLQFEKLQASSSLFQDNNEEDEEDDNITPSERLVKNTLNYAKEIDSII</sequence>
<dbReference type="InterPro" id="IPR033464">
    <property type="entry name" value="CSN8_PSD8_EIF3K"/>
</dbReference>
<organism evidence="4 5">
    <name type="scientific">Cyberlindnera jadinii (strain ATCC 18201 / CBS 1600 / BCRC 20928 / JCM 3617 / NBRC 0987 / NRRL Y-1542)</name>
    <name type="common">Torula yeast</name>
    <name type="synonym">Candida utilis</name>
    <dbReference type="NCBI Taxonomy" id="983966"/>
    <lineage>
        <taxon>Eukaryota</taxon>
        <taxon>Fungi</taxon>
        <taxon>Dikarya</taxon>
        <taxon>Ascomycota</taxon>
        <taxon>Saccharomycotina</taxon>
        <taxon>Saccharomycetes</taxon>
        <taxon>Phaffomycetales</taxon>
        <taxon>Phaffomycetaceae</taxon>
        <taxon>Cyberlindnera</taxon>
    </lineage>
</organism>
<dbReference type="Proteomes" id="UP000038830">
    <property type="component" value="Unassembled WGS sequence"/>
</dbReference>
<dbReference type="GO" id="GO:0008541">
    <property type="term" value="C:proteasome regulatory particle, lid subcomplex"/>
    <property type="evidence" value="ECO:0007669"/>
    <property type="project" value="TreeGrafter"/>
</dbReference>
<proteinExistence type="inferred from homology"/>
<dbReference type="PANTHER" id="PTHR12387:SF0">
    <property type="entry name" value="26S PROTEASOME NON-ATPASE REGULATORY SUBUNIT 8"/>
    <property type="match status" value="1"/>
</dbReference>
<evidence type="ECO:0000259" key="3">
    <source>
        <dbReference type="PROSITE" id="PS50250"/>
    </source>
</evidence>
<accession>A0A0H5C9F9</accession>
<evidence type="ECO:0000313" key="4">
    <source>
        <dbReference type="EMBL" id="CEP24963.1"/>
    </source>
</evidence>
<dbReference type="EMBL" id="CDQK01000007">
    <property type="protein sequence ID" value="CEP24963.1"/>
    <property type="molecule type" value="Genomic_DNA"/>
</dbReference>
<dbReference type="GO" id="GO:0005829">
    <property type="term" value="C:cytosol"/>
    <property type="evidence" value="ECO:0007669"/>
    <property type="project" value="TreeGrafter"/>
</dbReference>
<dbReference type="Gene3D" id="1.25.40.990">
    <property type="match status" value="1"/>
</dbReference>
<dbReference type="PANTHER" id="PTHR12387">
    <property type="entry name" value="26S PROTEASOME NON-ATPASE REGULATORY SUBUNIT 8"/>
    <property type="match status" value="1"/>
</dbReference>
<feature type="domain" description="PCI" evidence="3">
    <location>
        <begin position="76"/>
        <end position="257"/>
    </location>
</feature>
<keyword evidence="2" id="KW-0647">Proteasome</keyword>
<gene>
    <name evidence="4" type="ORF">BN1211_5932</name>
</gene>
<dbReference type="GO" id="GO:0043161">
    <property type="term" value="P:proteasome-mediated ubiquitin-dependent protein catabolic process"/>
    <property type="evidence" value="ECO:0007669"/>
    <property type="project" value="TreeGrafter"/>
</dbReference>
<evidence type="ECO:0000256" key="1">
    <source>
        <dbReference type="ARBA" id="ARBA00009627"/>
    </source>
</evidence>
<dbReference type="GO" id="GO:0005634">
    <property type="term" value="C:nucleus"/>
    <property type="evidence" value="ECO:0007669"/>
    <property type="project" value="TreeGrafter"/>
</dbReference>
<protein>
    <recommendedName>
        <fullName evidence="3">PCI domain-containing protein</fullName>
    </recommendedName>
</protein>
<evidence type="ECO:0000256" key="2">
    <source>
        <dbReference type="ARBA" id="ARBA00022942"/>
    </source>
</evidence>
<dbReference type="InterPro" id="IPR000717">
    <property type="entry name" value="PCI_dom"/>
</dbReference>
<reference evidence="5" key="1">
    <citation type="journal article" date="2015" name="J. Biotechnol.">
        <title>The structure of the Cyberlindnera jadinii genome and its relation to Candida utilis analyzed by the occurrence of single nucleotide polymorphisms.</title>
        <authorList>
            <person name="Rupp O."/>
            <person name="Brinkrolf K."/>
            <person name="Buerth C."/>
            <person name="Kunigo M."/>
            <person name="Schneider J."/>
            <person name="Jaenicke S."/>
            <person name="Goesmann A."/>
            <person name="Puehler A."/>
            <person name="Jaeger K.-E."/>
            <person name="Ernst J.F."/>
        </authorList>
    </citation>
    <scope>NUCLEOTIDE SEQUENCE [LARGE SCALE GENOMIC DNA]</scope>
    <source>
        <strain evidence="5">ATCC 18201 / CBS 1600 / BCRC 20928 / JCM 3617 / NBRC 0987 / NRRL Y-1542</strain>
    </source>
</reference>